<evidence type="ECO:0000259" key="3">
    <source>
        <dbReference type="Pfam" id="PF25876"/>
    </source>
</evidence>
<evidence type="ECO:0000259" key="4">
    <source>
        <dbReference type="Pfam" id="PF25917"/>
    </source>
</evidence>
<evidence type="ECO:0000313" key="6">
    <source>
        <dbReference type="EMBL" id="MEW9309691.1"/>
    </source>
</evidence>
<dbReference type="Proteomes" id="UP001555786">
    <property type="component" value="Unassembled WGS sequence"/>
</dbReference>
<keyword evidence="7" id="KW-1185">Reference proteome</keyword>
<dbReference type="InterPro" id="IPR006143">
    <property type="entry name" value="RND_pump_MFP"/>
</dbReference>
<dbReference type="EMBL" id="JBFNQD010000016">
    <property type="protein sequence ID" value="MEW9309691.1"/>
    <property type="molecule type" value="Genomic_DNA"/>
</dbReference>
<dbReference type="InterPro" id="IPR058792">
    <property type="entry name" value="Beta-barrel_RND_2"/>
</dbReference>
<dbReference type="InterPro" id="IPR058625">
    <property type="entry name" value="MdtA-like_BSH"/>
</dbReference>
<comment type="similarity">
    <text evidence="1">Belongs to the membrane fusion protein (MFP) (TC 8.A.1) family.</text>
</comment>
<dbReference type="Gene3D" id="1.10.287.470">
    <property type="entry name" value="Helix hairpin bin"/>
    <property type="match status" value="1"/>
</dbReference>
<feature type="coiled-coil region" evidence="2">
    <location>
        <begin position="96"/>
        <end position="123"/>
    </location>
</feature>
<evidence type="ECO:0000313" key="7">
    <source>
        <dbReference type="Proteomes" id="UP001555786"/>
    </source>
</evidence>
<dbReference type="RefSeq" id="WP_367626311.1">
    <property type="nucleotide sequence ID" value="NZ_JBFNQD010000016.1"/>
</dbReference>
<feature type="domain" description="Multidrug resistance protein MdtA-like barrel-sandwich hybrid" evidence="4">
    <location>
        <begin position="65"/>
        <end position="197"/>
    </location>
</feature>
<name>A0ABV3PVI9_9HYPH</name>
<evidence type="ECO:0000256" key="2">
    <source>
        <dbReference type="SAM" id="Coils"/>
    </source>
</evidence>
<dbReference type="Gene3D" id="2.40.30.170">
    <property type="match status" value="1"/>
</dbReference>
<proteinExistence type="inferred from homology"/>
<dbReference type="PANTHER" id="PTHR30469">
    <property type="entry name" value="MULTIDRUG RESISTANCE PROTEIN MDTA"/>
    <property type="match status" value="1"/>
</dbReference>
<dbReference type="Gene3D" id="2.40.420.20">
    <property type="match status" value="1"/>
</dbReference>
<gene>
    <name evidence="6" type="ORF">ABXS05_29330</name>
</gene>
<organism evidence="6 7">
    <name type="scientific">Labrys neptuniae</name>
    <dbReference type="NCBI Taxonomy" id="376174"/>
    <lineage>
        <taxon>Bacteria</taxon>
        <taxon>Pseudomonadati</taxon>
        <taxon>Pseudomonadota</taxon>
        <taxon>Alphaproteobacteria</taxon>
        <taxon>Hyphomicrobiales</taxon>
        <taxon>Xanthobacteraceae</taxon>
        <taxon>Labrys</taxon>
    </lineage>
</organism>
<sequence>MSFSRLMPMASAALVALAGGALILAGDALAQDRIARPVLTLTVRSIDTASFGPFVGSVDARYQTDLGFQVGGRIIAREVNVGDRVKQGDRLAAVDATLLRLAVQSAEADLANAKAQLANAVLTENRSRALVVTETASRAQVDTAVAARETADAKVSQAEASLRQARNVLSYAELVAPYDGVITAVNSDVGKVVSAGDIIVTLARPDVREAVVDVPDYLADELKAYPRFDVVLAGEPSIRTTATLRQLAPASDAVTRTRRARLALQDPPNGFRLGSTISVSATRKVAPHVDVPVSALAGPSDKPSVWVVDAAKAVVVARPVTLVSTKAGYAVVDGLKDGDIVVEAGVGSLQPGQAVDLQRSQTLEEQK</sequence>
<dbReference type="Pfam" id="PF25876">
    <property type="entry name" value="HH_MFP_RND"/>
    <property type="match status" value="1"/>
</dbReference>
<dbReference type="InterPro" id="IPR058624">
    <property type="entry name" value="MdtA-like_HH"/>
</dbReference>
<dbReference type="NCBIfam" id="TIGR01730">
    <property type="entry name" value="RND_mfp"/>
    <property type="match status" value="1"/>
</dbReference>
<reference evidence="6 7" key="1">
    <citation type="submission" date="2024-07" db="EMBL/GenBank/DDBJ databases">
        <title>Description of Labrys sedimenti sp. nov., isolated from a diclofenac-degrading enrichment culture.</title>
        <authorList>
            <person name="Tancsics A."/>
            <person name="Csepanyi A."/>
        </authorList>
    </citation>
    <scope>NUCLEOTIDE SEQUENCE [LARGE SCALE GENOMIC DNA]</scope>
    <source>
        <strain evidence="6 7">LMG 23578</strain>
    </source>
</reference>
<keyword evidence="2" id="KW-0175">Coiled coil</keyword>
<dbReference type="Pfam" id="PF25917">
    <property type="entry name" value="BSH_RND"/>
    <property type="match status" value="1"/>
</dbReference>
<feature type="domain" description="CusB-like beta-barrel" evidence="5">
    <location>
        <begin position="211"/>
        <end position="282"/>
    </location>
</feature>
<accession>A0ABV3PVI9</accession>
<comment type="caution">
    <text evidence="6">The sequence shown here is derived from an EMBL/GenBank/DDBJ whole genome shotgun (WGS) entry which is preliminary data.</text>
</comment>
<dbReference type="SUPFAM" id="SSF111369">
    <property type="entry name" value="HlyD-like secretion proteins"/>
    <property type="match status" value="1"/>
</dbReference>
<dbReference type="Pfam" id="PF25954">
    <property type="entry name" value="Beta-barrel_RND_2"/>
    <property type="match status" value="1"/>
</dbReference>
<dbReference type="Gene3D" id="2.40.50.100">
    <property type="match status" value="1"/>
</dbReference>
<dbReference type="PANTHER" id="PTHR30469:SF15">
    <property type="entry name" value="HLYD FAMILY OF SECRETION PROTEINS"/>
    <property type="match status" value="1"/>
</dbReference>
<evidence type="ECO:0000259" key="5">
    <source>
        <dbReference type="Pfam" id="PF25954"/>
    </source>
</evidence>
<feature type="domain" description="Multidrug resistance protein MdtA-like alpha-helical hairpin" evidence="3">
    <location>
        <begin position="103"/>
        <end position="172"/>
    </location>
</feature>
<evidence type="ECO:0000256" key="1">
    <source>
        <dbReference type="ARBA" id="ARBA00009477"/>
    </source>
</evidence>
<protein>
    <submittedName>
        <fullName evidence="6">Efflux RND transporter periplasmic adaptor subunit</fullName>
    </submittedName>
</protein>